<comment type="catalytic activity">
    <reaction evidence="5 6">
        <text>carbamoyl phosphate + L-ornithine = L-citrulline + phosphate + H(+)</text>
        <dbReference type="Rhea" id="RHEA:19513"/>
        <dbReference type="ChEBI" id="CHEBI:15378"/>
        <dbReference type="ChEBI" id="CHEBI:43474"/>
        <dbReference type="ChEBI" id="CHEBI:46911"/>
        <dbReference type="ChEBI" id="CHEBI:57743"/>
        <dbReference type="ChEBI" id="CHEBI:58228"/>
        <dbReference type="EC" id="2.1.3.3"/>
    </reaction>
</comment>
<name>A0A1W9S1P8_9BACT</name>
<dbReference type="AlphaFoldDB" id="A0A1W9S1P8"/>
<dbReference type="InterPro" id="IPR024904">
    <property type="entry name" value="OTCase_ArgI"/>
</dbReference>
<comment type="pathway">
    <text evidence="1">Amino-acid biosynthesis; L-arginine biosynthesis; L-arginine from L-ornithine and carbamoyl phosphate: step 1/3.</text>
</comment>
<feature type="binding site" evidence="6">
    <location>
        <position position="108"/>
    </location>
    <ligand>
        <name>carbamoyl phosphate</name>
        <dbReference type="ChEBI" id="CHEBI:58228"/>
    </ligand>
</feature>
<dbReference type="SUPFAM" id="SSF53671">
    <property type="entry name" value="Aspartate/ornithine carbamoyltransferase"/>
    <property type="match status" value="1"/>
</dbReference>
<evidence type="ECO:0000256" key="4">
    <source>
        <dbReference type="ARBA" id="ARBA00022679"/>
    </source>
</evidence>
<feature type="binding site" evidence="6">
    <location>
        <begin position="135"/>
        <end position="138"/>
    </location>
    <ligand>
        <name>carbamoyl phosphate</name>
        <dbReference type="ChEBI" id="CHEBI:58228"/>
    </ligand>
</feature>
<proteinExistence type="inferred from homology"/>
<dbReference type="FunFam" id="3.40.50.1370:FF:000008">
    <property type="entry name" value="Ornithine carbamoyltransferase"/>
    <property type="match status" value="1"/>
</dbReference>
<dbReference type="GO" id="GO:0042450">
    <property type="term" value="P:L-arginine biosynthetic process via ornithine"/>
    <property type="evidence" value="ECO:0007669"/>
    <property type="project" value="UniProtKB-UniRule"/>
</dbReference>
<dbReference type="GO" id="GO:0004585">
    <property type="term" value="F:ornithine carbamoyltransferase activity"/>
    <property type="evidence" value="ECO:0007669"/>
    <property type="project" value="UniProtKB-UniRule"/>
</dbReference>
<keyword evidence="6" id="KW-0963">Cytoplasm</keyword>
<dbReference type="PANTHER" id="PTHR45753:SF3">
    <property type="entry name" value="ORNITHINE TRANSCARBAMYLASE, MITOCHONDRIAL"/>
    <property type="match status" value="1"/>
</dbReference>
<evidence type="ECO:0000313" key="9">
    <source>
        <dbReference type="EMBL" id="OQX90656.1"/>
    </source>
</evidence>
<dbReference type="PANTHER" id="PTHR45753">
    <property type="entry name" value="ORNITHINE CARBAMOYLTRANSFERASE, MITOCHONDRIAL"/>
    <property type="match status" value="1"/>
</dbReference>
<reference evidence="10" key="1">
    <citation type="submission" date="2017-03" db="EMBL/GenBank/DDBJ databases">
        <title>Novel pathways for hydrocarbon cycling and metabolic interdependencies in hydrothermal sediment communities.</title>
        <authorList>
            <person name="Dombrowski N."/>
            <person name="Seitz K."/>
            <person name="Teske A."/>
            <person name="Baker B."/>
        </authorList>
    </citation>
    <scope>NUCLEOTIDE SEQUENCE [LARGE SCALE GENOMIC DNA]</scope>
</reference>
<evidence type="ECO:0000256" key="6">
    <source>
        <dbReference type="HAMAP-Rule" id="MF_01109"/>
    </source>
</evidence>
<protein>
    <recommendedName>
        <fullName evidence="3 6">Ornithine carbamoyltransferase</fullName>
        <shortName evidence="6">OTCase</shortName>
        <ecNumber evidence="3 6">2.1.3.3</ecNumber>
    </recommendedName>
</protein>
<evidence type="ECO:0000256" key="2">
    <source>
        <dbReference type="ARBA" id="ARBA00007805"/>
    </source>
</evidence>
<dbReference type="Proteomes" id="UP000192611">
    <property type="component" value="Unassembled WGS sequence"/>
</dbReference>
<dbReference type="Gene3D" id="3.40.50.1370">
    <property type="entry name" value="Aspartate/ornithine carbamoyltransferase"/>
    <property type="match status" value="2"/>
</dbReference>
<dbReference type="InterPro" id="IPR006132">
    <property type="entry name" value="Asp/Orn_carbamoyltranf_P-bd"/>
</dbReference>
<comment type="similarity">
    <text evidence="2 6">Belongs to the aspartate/ornithine carbamoyltransferase superfamily. OTCase family.</text>
</comment>
<dbReference type="PRINTS" id="PR00100">
    <property type="entry name" value="AOTCASE"/>
</dbReference>
<keyword evidence="4 6" id="KW-0808">Transferase</keyword>
<dbReference type="Pfam" id="PF00185">
    <property type="entry name" value="OTCace"/>
    <property type="match status" value="1"/>
</dbReference>
<sequence length="310" mass="34682">MVKDIKGLDFISLADFNREELLQLIELAIRLKQERYTGIYKNDLEGYTLGMIFEKPSLRTRVSFEVAMNDLGGRAIYLSPSDIQLGKRETIEDAAIVLSSMVHVIMARTFSHETIEELAEYSAVPVINGLSDLLHPCQGLADFMTIYEKFNRLNGLKLAFVGDGNNVCHSLLLGGSILGLSISVATPEGYEPNDDVLTYAKELAVDKGQEIKTVNNPYEAVEGSDVVYTDVWASMGQEKEVEKRKKDFEGFQIDMDMFSKASDNAILLHCLPAHYGEEMTYEVSRHERSAIFDQAENRLHTAKAVLLSVI</sequence>
<evidence type="ECO:0000256" key="3">
    <source>
        <dbReference type="ARBA" id="ARBA00013007"/>
    </source>
</evidence>
<feature type="binding site" evidence="6">
    <location>
        <position position="166"/>
    </location>
    <ligand>
        <name>L-ornithine</name>
        <dbReference type="ChEBI" id="CHEBI:46911"/>
    </ligand>
</feature>
<feature type="binding site" evidence="6">
    <location>
        <position position="230"/>
    </location>
    <ligand>
        <name>L-ornithine</name>
        <dbReference type="ChEBI" id="CHEBI:46911"/>
    </ligand>
</feature>
<gene>
    <name evidence="9" type="ORF">B6D57_02385</name>
</gene>
<dbReference type="HAMAP" id="MF_01109">
    <property type="entry name" value="OTCase"/>
    <property type="match status" value="1"/>
</dbReference>
<dbReference type="NCBIfam" id="TIGR00658">
    <property type="entry name" value="orni_carb_tr"/>
    <property type="match status" value="1"/>
</dbReference>
<evidence type="ECO:0000256" key="1">
    <source>
        <dbReference type="ARBA" id="ARBA00004975"/>
    </source>
</evidence>
<feature type="binding site" evidence="6">
    <location>
        <position position="84"/>
    </location>
    <ligand>
        <name>carbamoyl phosphate</name>
        <dbReference type="ChEBI" id="CHEBI:58228"/>
    </ligand>
</feature>
<feature type="binding site" evidence="6">
    <location>
        <position position="298"/>
    </location>
    <ligand>
        <name>carbamoyl phosphate</name>
        <dbReference type="ChEBI" id="CHEBI:58228"/>
    </ligand>
</feature>
<comment type="subcellular location">
    <subcellularLocation>
        <location evidence="6">Cytoplasm</location>
    </subcellularLocation>
</comment>
<evidence type="ECO:0000256" key="5">
    <source>
        <dbReference type="ARBA" id="ARBA00048772"/>
    </source>
</evidence>
<comment type="caution">
    <text evidence="6">Lacks conserved residue(s) required for the propagation of feature annotation.</text>
</comment>
<dbReference type="InterPro" id="IPR006131">
    <property type="entry name" value="Asp_carbamoyltransf_Asp/Orn-bd"/>
</dbReference>
<dbReference type="EC" id="2.1.3.3" evidence="3 6"/>
<dbReference type="GO" id="GO:0019240">
    <property type="term" value="P:citrulline biosynthetic process"/>
    <property type="evidence" value="ECO:0007669"/>
    <property type="project" value="TreeGrafter"/>
</dbReference>
<evidence type="ECO:0000259" key="8">
    <source>
        <dbReference type="Pfam" id="PF02729"/>
    </source>
</evidence>
<dbReference type="EMBL" id="NATQ01000036">
    <property type="protein sequence ID" value="OQX90656.1"/>
    <property type="molecule type" value="Genomic_DNA"/>
</dbReference>
<dbReference type="Pfam" id="PF02729">
    <property type="entry name" value="OTCace_N"/>
    <property type="match status" value="1"/>
</dbReference>
<comment type="caution">
    <text evidence="9">The sequence shown here is derived from an EMBL/GenBank/DDBJ whole genome shotgun (WGS) entry which is preliminary data.</text>
</comment>
<dbReference type="NCBIfam" id="NF001986">
    <property type="entry name" value="PRK00779.1"/>
    <property type="match status" value="1"/>
</dbReference>
<organism evidence="9 10">
    <name type="scientific">Candidatus Coatesbacteria bacterium 4484_99</name>
    <dbReference type="NCBI Taxonomy" id="1970774"/>
    <lineage>
        <taxon>Bacteria</taxon>
        <taxon>Candidatus Coatesiibacteriota</taxon>
    </lineage>
</organism>
<dbReference type="InterPro" id="IPR006130">
    <property type="entry name" value="Asp/Orn_carbamoylTrfase"/>
</dbReference>
<feature type="binding site" evidence="6">
    <location>
        <begin position="234"/>
        <end position="235"/>
    </location>
    <ligand>
        <name>L-ornithine</name>
        <dbReference type="ChEBI" id="CHEBI:46911"/>
    </ligand>
</feature>
<evidence type="ECO:0000313" key="10">
    <source>
        <dbReference type="Proteomes" id="UP000192611"/>
    </source>
</evidence>
<feature type="domain" description="Aspartate/ornithine carbamoyltransferase Asp/Orn-binding" evidence="7">
    <location>
        <begin position="154"/>
        <end position="308"/>
    </location>
</feature>
<accession>A0A1W9S1P8</accession>
<feature type="binding site" evidence="6">
    <location>
        <begin position="270"/>
        <end position="271"/>
    </location>
    <ligand>
        <name>carbamoyl phosphate</name>
        <dbReference type="ChEBI" id="CHEBI:58228"/>
    </ligand>
</feature>
<feature type="domain" description="Aspartate/ornithine carbamoyltransferase carbamoyl-P binding" evidence="8">
    <location>
        <begin position="9"/>
        <end position="148"/>
    </location>
</feature>
<dbReference type="InterPro" id="IPR002292">
    <property type="entry name" value="Orn/put_carbamltrans"/>
</dbReference>
<evidence type="ECO:0000259" key="7">
    <source>
        <dbReference type="Pfam" id="PF00185"/>
    </source>
</evidence>
<dbReference type="InterPro" id="IPR036901">
    <property type="entry name" value="Asp/Orn_carbamoylTrfase_sf"/>
</dbReference>
<dbReference type="PRINTS" id="PR00102">
    <property type="entry name" value="OTCASE"/>
</dbReference>
<dbReference type="GO" id="GO:0016597">
    <property type="term" value="F:amino acid binding"/>
    <property type="evidence" value="ECO:0007669"/>
    <property type="project" value="InterPro"/>
</dbReference>
<dbReference type="GO" id="GO:0005737">
    <property type="term" value="C:cytoplasm"/>
    <property type="evidence" value="ECO:0007669"/>
    <property type="project" value="UniProtKB-SubCell"/>
</dbReference>